<dbReference type="InterPro" id="IPR000792">
    <property type="entry name" value="Tscrpt_reg_LuxR_C"/>
</dbReference>
<protein>
    <submittedName>
        <fullName evidence="3">LuxR family transcriptional regulator</fullName>
    </submittedName>
</protein>
<evidence type="ECO:0000313" key="4">
    <source>
        <dbReference type="Proteomes" id="UP000246145"/>
    </source>
</evidence>
<name>A0A2U1CLL9_9BURK</name>
<dbReference type="STRING" id="1231391.GCA_000308195_02816"/>
<dbReference type="Pfam" id="PF00196">
    <property type="entry name" value="GerE"/>
    <property type="match status" value="1"/>
</dbReference>
<dbReference type="GO" id="GO:0003677">
    <property type="term" value="F:DNA binding"/>
    <property type="evidence" value="ECO:0007669"/>
    <property type="project" value="InterPro"/>
</dbReference>
<evidence type="ECO:0000313" key="3">
    <source>
        <dbReference type="EMBL" id="PVY61906.1"/>
    </source>
</evidence>
<reference evidence="3 4" key="1">
    <citation type="submission" date="2018-04" db="EMBL/GenBank/DDBJ databases">
        <title>Genomic Encyclopedia of Type Strains, Phase IV (KMG-IV): sequencing the most valuable type-strain genomes for metagenomic binning, comparative biology and taxonomic classification.</title>
        <authorList>
            <person name="Goeker M."/>
        </authorList>
    </citation>
    <scope>NUCLEOTIDE SEQUENCE [LARGE SCALE GENOMIC DNA]</scope>
    <source>
        <strain evidence="3 4">DSM 10065</strain>
    </source>
</reference>
<evidence type="ECO:0000259" key="2">
    <source>
        <dbReference type="PROSITE" id="PS50043"/>
    </source>
</evidence>
<dbReference type="RefSeq" id="WP_243410912.1">
    <property type="nucleotide sequence ID" value="NZ_JACCEX010000003.1"/>
</dbReference>
<keyword evidence="4" id="KW-1185">Reference proteome</keyword>
<dbReference type="SUPFAM" id="SSF46894">
    <property type="entry name" value="C-terminal effector domain of the bipartite response regulators"/>
    <property type="match status" value="1"/>
</dbReference>
<dbReference type="AlphaFoldDB" id="A0A2U1CLL9"/>
<sequence>MSEEKAVIAPDPARLAKVHRLWDELADMDAAHIDEGRNHLLQGLCELAGAHNASWVGAVRMGEPLPADPVLGWRPRLIHHLHPTVTLDDAAEKQRRMLETGQVDISTARNVAGAGHFRTNRLADLVPPEWFQGEYYKTYYLAHNHHDAIWAGVPINADTEIYFGIYRHTPEQGFSTLDRDIVACALRGLRWFFRQQMLSHGLLLTTSPLTRTEHAVLQGLLQGLPEKQIAANVGQSPNTTHEYVTRIFRKYAVRNRSALMALWLGQGPAQAVPDPRTSLAPSGASPMDPGNTPGL</sequence>
<dbReference type="SMART" id="SM00421">
    <property type="entry name" value="HTH_LUXR"/>
    <property type="match status" value="1"/>
</dbReference>
<dbReference type="EMBL" id="QEKO01000003">
    <property type="protein sequence ID" value="PVY61906.1"/>
    <property type="molecule type" value="Genomic_DNA"/>
</dbReference>
<dbReference type="CDD" id="cd06170">
    <property type="entry name" value="LuxR_C_like"/>
    <property type="match status" value="1"/>
</dbReference>
<dbReference type="InterPro" id="IPR036388">
    <property type="entry name" value="WH-like_DNA-bd_sf"/>
</dbReference>
<comment type="caution">
    <text evidence="3">The sequence shown here is derived from an EMBL/GenBank/DDBJ whole genome shotgun (WGS) entry which is preliminary data.</text>
</comment>
<dbReference type="InterPro" id="IPR016032">
    <property type="entry name" value="Sig_transdc_resp-reg_C-effctor"/>
</dbReference>
<dbReference type="PROSITE" id="PS50043">
    <property type="entry name" value="HTH_LUXR_2"/>
    <property type="match status" value="1"/>
</dbReference>
<evidence type="ECO:0000256" key="1">
    <source>
        <dbReference type="SAM" id="MobiDB-lite"/>
    </source>
</evidence>
<gene>
    <name evidence="3" type="ORF">C7440_2641</name>
</gene>
<accession>A0A2U1CLL9</accession>
<dbReference type="Gene3D" id="1.10.10.10">
    <property type="entry name" value="Winged helix-like DNA-binding domain superfamily/Winged helix DNA-binding domain"/>
    <property type="match status" value="1"/>
</dbReference>
<proteinExistence type="predicted"/>
<dbReference type="GO" id="GO:0006355">
    <property type="term" value="P:regulation of DNA-templated transcription"/>
    <property type="evidence" value="ECO:0007669"/>
    <property type="project" value="InterPro"/>
</dbReference>
<feature type="domain" description="HTH luxR-type" evidence="2">
    <location>
        <begin position="202"/>
        <end position="267"/>
    </location>
</feature>
<dbReference type="Proteomes" id="UP000246145">
    <property type="component" value="Unassembled WGS sequence"/>
</dbReference>
<organism evidence="3 4">
    <name type="scientific">Pusillimonas noertemannii</name>
    <dbReference type="NCBI Taxonomy" id="305977"/>
    <lineage>
        <taxon>Bacteria</taxon>
        <taxon>Pseudomonadati</taxon>
        <taxon>Pseudomonadota</taxon>
        <taxon>Betaproteobacteria</taxon>
        <taxon>Burkholderiales</taxon>
        <taxon>Alcaligenaceae</taxon>
        <taxon>Pusillimonas</taxon>
    </lineage>
</organism>
<feature type="region of interest" description="Disordered" evidence="1">
    <location>
        <begin position="272"/>
        <end position="295"/>
    </location>
</feature>